<evidence type="ECO:0000313" key="6">
    <source>
        <dbReference type="EMBL" id="AMK75829.1"/>
    </source>
</evidence>
<dbReference type="InterPro" id="IPR003593">
    <property type="entry name" value="AAA+_ATPase"/>
</dbReference>
<evidence type="ECO:0000256" key="3">
    <source>
        <dbReference type="ARBA" id="ARBA00023015"/>
    </source>
</evidence>
<sequence length="434" mass="48041">MPQSAFTLESLLETHDLPLIIIGADLRIVAVNRAWESSFGVMRQNMIGQPCCVDAGDCRHQRLFQTLEAYAGIFADDADANSQRLFSARGFPLLDADATLYLGETLTVLKKSAARGDESAAMIGKSAAFAQYKTRLQQAADTQAPVLLLGETGTGKELAAEFVHRHSRQAEGDFVIVDCTILGEELFESELFGHEKGAFTGATSAKKGLFELGNNGTLFFDEIGDLPLSQQPKLLRALESGQFRRVGGTAMQKANVRVVCATHRNLADMVKTGRFREDLFYRLSVFPVEVPPLRQRRQDLPLLIDHFLEQLSVNVDSGYAITQSALIKLMQYAWPGNIRELRNCLQLAAGLCKDKSIQEADIHFMQRQGSVEPVDAGEPSSDAHPLPVNSMAQFEAEFINSLISKYQGNRKLIAAEMNISERTLYRKLNRLNLT</sequence>
<dbReference type="Pfam" id="PF00158">
    <property type="entry name" value="Sigma54_activat"/>
    <property type="match status" value="1"/>
</dbReference>
<dbReference type="KEGG" id="mdn:JT25_004895"/>
<evidence type="ECO:0000259" key="5">
    <source>
        <dbReference type="PROSITE" id="PS50045"/>
    </source>
</evidence>
<dbReference type="OrthoDB" id="9804019at2"/>
<evidence type="ECO:0000313" key="7">
    <source>
        <dbReference type="Proteomes" id="UP000030512"/>
    </source>
</evidence>
<protein>
    <submittedName>
        <fullName evidence="6">Fis family transcriptional regulator</fullName>
    </submittedName>
</protein>
<dbReference type="GO" id="GO:0005524">
    <property type="term" value="F:ATP binding"/>
    <property type="evidence" value="ECO:0007669"/>
    <property type="project" value="UniProtKB-KW"/>
</dbReference>
<keyword evidence="2" id="KW-0067">ATP-binding</keyword>
<gene>
    <name evidence="6" type="ORF">JT25_004895</name>
</gene>
<dbReference type="SUPFAM" id="SSF55785">
    <property type="entry name" value="PYP-like sensor domain (PAS domain)"/>
    <property type="match status" value="1"/>
</dbReference>
<proteinExistence type="predicted"/>
<dbReference type="Proteomes" id="UP000030512">
    <property type="component" value="Chromosome"/>
</dbReference>
<evidence type="ECO:0000256" key="1">
    <source>
        <dbReference type="ARBA" id="ARBA00022741"/>
    </source>
</evidence>
<dbReference type="Pfam" id="PF02954">
    <property type="entry name" value="HTH_8"/>
    <property type="match status" value="1"/>
</dbReference>
<evidence type="ECO:0000256" key="2">
    <source>
        <dbReference type="ARBA" id="ARBA00022840"/>
    </source>
</evidence>
<dbReference type="PROSITE" id="PS50045">
    <property type="entry name" value="SIGMA54_INTERACT_4"/>
    <property type="match status" value="1"/>
</dbReference>
<keyword evidence="1" id="KW-0547">Nucleotide-binding</keyword>
<dbReference type="GO" id="GO:0006355">
    <property type="term" value="P:regulation of DNA-templated transcription"/>
    <property type="evidence" value="ECO:0007669"/>
    <property type="project" value="InterPro"/>
</dbReference>
<keyword evidence="7" id="KW-1185">Reference proteome</keyword>
<dbReference type="STRING" id="1538553.JT25_004895"/>
<dbReference type="InterPro" id="IPR002078">
    <property type="entry name" value="Sigma_54_int"/>
</dbReference>
<dbReference type="InterPro" id="IPR058031">
    <property type="entry name" value="AAA_lid_NorR"/>
</dbReference>
<dbReference type="Gene3D" id="3.40.50.300">
    <property type="entry name" value="P-loop containing nucleotide triphosphate hydrolases"/>
    <property type="match status" value="1"/>
</dbReference>
<organism evidence="6 7">
    <name type="scientific">Methylomonas denitrificans</name>
    <dbReference type="NCBI Taxonomy" id="1538553"/>
    <lineage>
        <taxon>Bacteria</taxon>
        <taxon>Pseudomonadati</taxon>
        <taxon>Pseudomonadota</taxon>
        <taxon>Gammaproteobacteria</taxon>
        <taxon>Methylococcales</taxon>
        <taxon>Methylococcaceae</taxon>
        <taxon>Methylomonas</taxon>
    </lineage>
</organism>
<dbReference type="InterPro" id="IPR027417">
    <property type="entry name" value="P-loop_NTPase"/>
</dbReference>
<dbReference type="PANTHER" id="PTHR32071:SF121">
    <property type="entry name" value="SIGMA L-DEPENDENT TRANSCRIPTIONAL REGULATOR YQIR-RELATED"/>
    <property type="match status" value="1"/>
</dbReference>
<dbReference type="AlphaFoldDB" id="A0A126T170"/>
<reference evidence="6 7" key="1">
    <citation type="journal article" date="2015" name="Environ. Microbiol.">
        <title>Methane oxidation coupled to nitrate reduction under hypoxia by the Gammaproteobacterium Methylomonas denitrificans, sp. nov. type strain FJG1.</title>
        <authorList>
            <person name="Kits K.D."/>
            <person name="Klotz M.G."/>
            <person name="Stein L.Y."/>
        </authorList>
    </citation>
    <scope>NUCLEOTIDE SEQUENCE [LARGE SCALE GENOMIC DNA]</scope>
    <source>
        <strain evidence="6 7">FJG1</strain>
    </source>
</reference>
<dbReference type="PANTHER" id="PTHR32071">
    <property type="entry name" value="TRANSCRIPTIONAL REGULATORY PROTEIN"/>
    <property type="match status" value="1"/>
</dbReference>
<dbReference type="InterPro" id="IPR035965">
    <property type="entry name" value="PAS-like_dom_sf"/>
</dbReference>
<accession>A0A126T170</accession>
<dbReference type="InterPro" id="IPR009057">
    <property type="entry name" value="Homeodomain-like_sf"/>
</dbReference>
<dbReference type="Gene3D" id="1.10.10.60">
    <property type="entry name" value="Homeodomain-like"/>
    <property type="match status" value="1"/>
</dbReference>
<dbReference type="InterPro" id="IPR025944">
    <property type="entry name" value="Sigma_54_int_dom_CS"/>
</dbReference>
<dbReference type="InterPro" id="IPR002197">
    <property type="entry name" value="HTH_Fis"/>
</dbReference>
<dbReference type="SUPFAM" id="SSF46689">
    <property type="entry name" value="Homeodomain-like"/>
    <property type="match status" value="1"/>
</dbReference>
<dbReference type="Gene3D" id="1.10.8.60">
    <property type="match status" value="1"/>
</dbReference>
<keyword evidence="4" id="KW-0804">Transcription</keyword>
<dbReference type="CDD" id="cd00009">
    <property type="entry name" value="AAA"/>
    <property type="match status" value="1"/>
</dbReference>
<dbReference type="FunFam" id="3.40.50.300:FF:000006">
    <property type="entry name" value="DNA-binding transcriptional regulator NtrC"/>
    <property type="match status" value="1"/>
</dbReference>
<dbReference type="SUPFAM" id="SSF52540">
    <property type="entry name" value="P-loop containing nucleoside triphosphate hydrolases"/>
    <property type="match status" value="1"/>
</dbReference>
<dbReference type="GO" id="GO:0043565">
    <property type="term" value="F:sequence-specific DNA binding"/>
    <property type="evidence" value="ECO:0007669"/>
    <property type="project" value="InterPro"/>
</dbReference>
<keyword evidence="3" id="KW-0805">Transcription regulation</keyword>
<name>A0A126T170_9GAMM</name>
<dbReference type="Pfam" id="PF25601">
    <property type="entry name" value="AAA_lid_14"/>
    <property type="match status" value="1"/>
</dbReference>
<dbReference type="Gene3D" id="3.30.450.20">
    <property type="entry name" value="PAS domain"/>
    <property type="match status" value="1"/>
</dbReference>
<feature type="domain" description="Sigma-54 factor interaction" evidence="5">
    <location>
        <begin position="122"/>
        <end position="350"/>
    </location>
</feature>
<dbReference type="PROSITE" id="PS00688">
    <property type="entry name" value="SIGMA54_INTERACT_3"/>
    <property type="match status" value="1"/>
</dbReference>
<dbReference type="SMART" id="SM00382">
    <property type="entry name" value="AAA"/>
    <property type="match status" value="1"/>
</dbReference>
<dbReference type="EMBL" id="CP014476">
    <property type="protein sequence ID" value="AMK75829.1"/>
    <property type="molecule type" value="Genomic_DNA"/>
</dbReference>
<dbReference type="RefSeq" id="WP_062327792.1">
    <property type="nucleotide sequence ID" value="NZ_CP014476.1"/>
</dbReference>
<evidence type="ECO:0000256" key="4">
    <source>
        <dbReference type="ARBA" id="ARBA00023163"/>
    </source>
</evidence>